<dbReference type="RefSeq" id="WP_067015659.1">
    <property type="nucleotide sequence ID" value="NZ_FLOB01000003.1"/>
</dbReference>
<feature type="domain" description="Zinc finger/thioredoxin putative" evidence="3">
    <location>
        <begin position="6"/>
        <end position="41"/>
    </location>
</feature>
<dbReference type="Pfam" id="PF11906">
    <property type="entry name" value="DUF3426"/>
    <property type="match status" value="1"/>
</dbReference>
<dbReference type="OrthoDB" id="5294582at2"/>
<gene>
    <name evidence="4" type="ORF">MSP8886_01963</name>
</gene>
<keyword evidence="2" id="KW-0472">Membrane</keyword>
<sequence length="451" mass="50324">MTESFITRCPKCSTAFRVNNDVLSMAKGKVRCGQCFHIFDAKQHIDAAKKNTHQTPQENRLSETEASSSPKPAPKNPPESPKSSTMLFTSADEEPVNPEWLQTLFTEDDLAPGSSEDFRFSHQSPQPTTDTHRSADTKSTNATKKPAQVKQDNPDIQATVSEQKQASPKLSEHAEKDLAPWERELAEVEQAIRTKPSSTSTLPPKKEGTLKNLQQSDLIDKIDSRINSQPNQPEPDYMQALHSLAQNVAESSPAGETTPSYTLNTIGAYGTTDPLMGDYYTEQVDKKKTAKTWIWTLGCFLGLMLLIAQMTSTFFEQGSRSETFRGFYRTLCAYSGCTLPSFENIKAISIEHVRIQSHPNQPDALLVNAIMTNNSRYAQPMPKLALEFFDLNGAPVAARLFAPHNYLDKDFLDITYMPPKTPIHIVIPIQDPGDRAVTHQLRIFPADTRSY</sequence>
<organism evidence="4 5">
    <name type="scientific">Marinomonas spartinae</name>
    <dbReference type="NCBI Taxonomy" id="1792290"/>
    <lineage>
        <taxon>Bacteria</taxon>
        <taxon>Pseudomonadati</taxon>
        <taxon>Pseudomonadota</taxon>
        <taxon>Gammaproteobacteria</taxon>
        <taxon>Oceanospirillales</taxon>
        <taxon>Oceanospirillaceae</taxon>
        <taxon>Marinomonas</taxon>
    </lineage>
</organism>
<dbReference type="AlphaFoldDB" id="A0A1A8TCT4"/>
<reference evidence="4 5" key="1">
    <citation type="submission" date="2016-06" db="EMBL/GenBank/DDBJ databases">
        <authorList>
            <person name="Kjaerup R.B."/>
            <person name="Dalgaard T.S."/>
            <person name="Juul-Madsen H.R."/>
        </authorList>
    </citation>
    <scope>NUCLEOTIDE SEQUENCE [LARGE SCALE GENOMIC DNA]</scope>
    <source>
        <strain evidence="4 5">CECT 8886</strain>
    </source>
</reference>
<dbReference type="EMBL" id="FLOB01000003">
    <property type="protein sequence ID" value="SBS30898.1"/>
    <property type="molecule type" value="Genomic_DNA"/>
</dbReference>
<accession>A0A1A8TCT4</accession>
<dbReference type="STRING" id="1792290.MSP8886_01963"/>
<feature type="region of interest" description="Disordered" evidence="1">
    <location>
        <begin position="49"/>
        <end position="94"/>
    </location>
</feature>
<keyword evidence="5" id="KW-1185">Reference proteome</keyword>
<evidence type="ECO:0000256" key="1">
    <source>
        <dbReference type="SAM" id="MobiDB-lite"/>
    </source>
</evidence>
<keyword evidence="2" id="KW-0812">Transmembrane</keyword>
<feature type="region of interest" description="Disordered" evidence="1">
    <location>
        <begin position="111"/>
        <end position="154"/>
    </location>
</feature>
<keyword evidence="2" id="KW-1133">Transmembrane helix</keyword>
<evidence type="ECO:0000256" key="2">
    <source>
        <dbReference type="SAM" id="Phobius"/>
    </source>
</evidence>
<feature type="transmembrane region" description="Helical" evidence="2">
    <location>
        <begin position="293"/>
        <end position="315"/>
    </location>
</feature>
<proteinExistence type="predicted"/>
<name>A0A1A8TCT4_9GAMM</name>
<dbReference type="Proteomes" id="UP000092544">
    <property type="component" value="Unassembled WGS sequence"/>
</dbReference>
<dbReference type="NCBIfam" id="TIGR02098">
    <property type="entry name" value="MJ0042_CXXC"/>
    <property type="match status" value="1"/>
</dbReference>
<feature type="compositionally biased region" description="Pro residues" evidence="1">
    <location>
        <begin position="71"/>
        <end position="80"/>
    </location>
</feature>
<evidence type="ECO:0000313" key="5">
    <source>
        <dbReference type="Proteomes" id="UP000092544"/>
    </source>
</evidence>
<dbReference type="InterPro" id="IPR021834">
    <property type="entry name" value="DUF3426"/>
</dbReference>
<dbReference type="InterPro" id="IPR011723">
    <property type="entry name" value="Znf/thioredoxin_put"/>
</dbReference>
<evidence type="ECO:0000259" key="3">
    <source>
        <dbReference type="Pfam" id="PF13719"/>
    </source>
</evidence>
<evidence type="ECO:0000313" key="4">
    <source>
        <dbReference type="EMBL" id="SBS30898.1"/>
    </source>
</evidence>
<dbReference type="Pfam" id="PF13719">
    <property type="entry name" value="Zn_ribbon_5"/>
    <property type="match status" value="1"/>
</dbReference>
<protein>
    <recommendedName>
        <fullName evidence="3">Zinc finger/thioredoxin putative domain-containing protein</fullName>
    </recommendedName>
</protein>